<evidence type="ECO:0000256" key="5">
    <source>
        <dbReference type="ARBA" id="ARBA00022763"/>
    </source>
</evidence>
<evidence type="ECO:0000256" key="9">
    <source>
        <dbReference type="ARBA" id="ARBA00023204"/>
    </source>
</evidence>
<evidence type="ECO:0000256" key="4">
    <source>
        <dbReference type="ARBA" id="ARBA00022759"/>
    </source>
</evidence>
<dbReference type="InterPro" id="IPR045261">
    <property type="entry name" value="MORC_ATPase"/>
</dbReference>
<keyword evidence="4" id="KW-0378">Hydrolase</keyword>
<feature type="domain" description="Morc S5" evidence="11">
    <location>
        <begin position="339"/>
        <end position="463"/>
    </location>
</feature>
<name>A0A803MG22_CHEQI</name>
<dbReference type="Pfam" id="PF17942">
    <property type="entry name" value="Morc6_S5"/>
    <property type="match status" value="1"/>
</dbReference>
<proteinExistence type="inferred from homology"/>
<dbReference type="GO" id="GO:0005634">
    <property type="term" value="C:nucleus"/>
    <property type="evidence" value="ECO:0007669"/>
    <property type="project" value="UniProtKB-SubCell"/>
</dbReference>
<evidence type="ECO:0000259" key="11">
    <source>
        <dbReference type="Pfam" id="PF17942"/>
    </source>
</evidence>
<dbReference type="PANTHER" id="PTHR23336">
    <property type="entry name" value="ZINC FINGER CW-TYPE COILED-COIL DOMAIN PROTEIN 3"/>
    <property type="match status" value="1"/>
</dbReference>
<keyword evidence="6" id="KW-0156">Chromatin regulator</keyword>
<dbReference type="InterPro" id="IPR036890">
    <property type="entry name" value="HATPase_C_sf"/>
</dbReference>
<dbReference type="AlphaFoldDB" id="A0A803MG22"/>
<evidence type="ECO:0000256" key="1">
    <source>
        <dbReference type="ARBA" id="ARBA00004123"/>
    </source>
</evidence>
<evidence type="ECO:0000256" key="6">
    <source>
        <dbReference type="ARBA" id="ARBA00022853"/>
    </source>
</evidence>
<dbReference type="EnsemblPlants" id="AUR62028766-RA">
    <property type="protein sequence ID" value="AUR62028766-RA:cds"/>
    <property type="gene ID" value="AUR62028766"/>
</dbReference>
<keyword evidence="5" id="KW-0227">DNA damage</keyword>
<dbReference type="GO" id="GO:0006281">
    <property type="term" value="P:DNA repair"/>
    <property type="evidence" value="ECO:0007669"/>
    <property type="project" value="UniProtKB-KW"/>
</dbReference>
<dbReference type="Gene3D" id="3.30.565.10">
    <property type="entry name" value="Histidine kinase-like ATPase, C-terminal domain"/>
    <property type="match status" value="1"/>
</dbReference>
<sequence length="635" mass="71438">MWVDSENNRVESGQELFGSLVHQEAYALISSLAPPGLEFQHTSAPKSEYNSYHAITTDQRNTCLTEQMQSPVQETHLLEALQRPAPLCRQFWKAGSYDNVSSQSSASLAPTVAELLDNAIDEIQNGATFVMVDKIFDPKDGSPALLIQDDGSGMDPKAIRRCMSFGFSDKMSKNTIGQYGNGFKTSTMRLGADAIVFSRKVNSGILTQSVGLLSYTLLSRTGMGRIVVPMIDYEYSLSTAAWKPLYRDGGENFQSNISIILQWSPYSTEAELLKQFDDIGFHGTKVIIYNLWFADEGKLELDFNSDPEDIRLKGSNNAQKNSKKLLTEEHIANQYHYSLRLPQNFSMMLRGKVVEHHSIARDLKFPEFIVYRPHTKEGDILTTIGFLKEAHNVNIHGFNVYHKNRLILPFWEVAPYSKNGGRGVVGVLEANFAEPIHNKQDFERTSLFQRLETRLKNMAWEYWDNHCGLIGYHVNHSKKPPVSSLQSPYDLPRSARFEPVVLDNTTMSDSANDDDPAVGLLVGSVSQRKGQHRDSTGTKNPLSSALTSTQISLTPEANNMENFTNVQELLLRTSGENEQRKQEAVLMIQENKELLSKCLDFANREKELIQKVTSERCWLACAVAGARHFLKFTSE</sequence>
<keyword evidence="3" id="KW-0540">Nuclease</keyword>
<comment type="subcellular location">
    <subcellularLocation>
        <location evidence="1">Nucleus</location>
    </subcellularLocation>
</comment>
<evidence type="ECO:0000313" key="13">
    <source>
        <dbReference type="Proteomes" id="UP000596660"/>
    </source>
</evidence>
<dbReference type="GO" id="GO:0006325">
    <property type="term" value="P:chromatin organization"/>
    <property type="evidence" value="ECO:0007669"/>
    <property type="project" value="UniProtKB-KW"/>
</dbReference>
<dbReference type="Gramene" id="AUR62028766-RA">
    <property type="protein sequence ID" value="AUR62028766-RA:cds"/>
    <property type="gene ID" value="AUR62028766"/>
</dbReference>
<evidence type="ECO:0000256" key="10">
    <source>
        <dbReference type="ARBA" id="ARBA00023242"/>
    </source>
</evidence>
<reference evidence="12" key="1">
    <citation type="journal article" date="2017" name="Nature">
        <title>The genome of Chenopodium quinoa.</title>
        <authorList>
            <person name="Jarvis D.E."/>
            <person name="Ho Y.S."/>
            <person name="Lightfoot D.J."/>
            <person name="Schmoeckel S.M."/>
            <person name="Li B."/>
            <person name="Borm T.J.A."/>
            <person name="Ohyanagi H."/>
            <person name="Mineta K."/>
            <person name="Michell C.T."/>
            <person name="Saber N."/>
            <person name="Kharbatia N.M."/>
            <person name="Rupper R.R."/>
            <person name="Sharp A.R."/>
            <person name="Dally N."/>
            <person name="Boughton B.A."/>
            <person name="Woo Y.H."/>
            <person name="Gao G."/>
            <person name="Schijlen E.G.W.M."/>
            <person name="Guo X."/>
            <person name="Momin A.A."/>
            <person name="Negrao S."/>
            <person name="Al-Babili S."/>
            <person name="Gehring C."/>
            <person name="Roessner U."/>
            <person name="Jung C."/>
            <person name="Murphy K."/>
            <person name="Arold S.T."/>
            <person name="Gojobori T."/>
            <person name="van der Linden C.G."/>
            <person name="van Loo E.N."/>
            <person name="Jellen E.N."/>
            <person name="Maughan P.J."/>
            <person name="Tester M."/>
        </authorList>
    </citation>
    <scope>NUCLEOTIDE SEQUENCE [LARGE SCALE GENOMIC DNA]</scope>
    <source>
        <strain evidence="12">cv. PI 614886</strain>
    </source>
</reference>
<organism evidence="12 13">
    <name type="scientific">Chenopodium quinoa</name>
    <name type="common">Quinoa</name>
    <dbReference type="NCBI Taxonomy" id="63459"/>
    <lineage>
        <taxon>Eukaryota</taxon>
        <taxon>Viridiplantae</taxon>
        <taxon>Streptophyta</taxon>
        <taxon>Embryophyta</taxon>
        <taxon>Tracheophyta</taxon>
        <taxon>Spermatophyta</taxon>
        <taxon>Magnoliopsida</taxon>
        <taxon>eudicotyledons</taxon>
        <taxon>Gunneridae</taxon>
        <taxon>Pentapetalae</taxon>
        <taxon>Caryophyllales</taxon>
        <taxon>Chenopodiaceae</taxon>
        <taxon>Chenopodioideae</taxon>
        <taxon>Atripliceae</taxon>
        <taxon>Chenopodium</taxon>
    </lineage>
</organism>
<dbReference type="PANTHER" id="PTHR23336:SF44">
    <property type="entry name" value="PROTEIN MICRORCHIDIA 6"/>
    <property type="match status" value="1"/>
</dbReference>
<dbReference type="GO" id="GO:0031047">
    <property type="term" value="P:regulatory ncRNA-mediated gene silencing"/>
    <property type="evidence" value="ECO:0007669"/>
    <property type="project" value="UniProtKB-KW"/>
</dbReference>
<dbReference type="OMA" id="LHIHPRF"/>
<keyword evidence="13" id="KW-1185">Reference proteome</keyword>
<dbReference type="GO" id="GO:0031349">
    <property type="term" value="P:positive regulation of defense response"/>
    <property type="evidence" value="ECO:0007669"/>
    <property type="project" value="UniProtKB-ARBA"/>
</dbReference>
<reference evidence="12" key="2">
    <citation type="submission" date="2021-03" db="UniProtKB">
        <authorList>
            <consortium name="EnsemblPlants"/>
        </authorList>
    </citation>
    <scope>IDENTIFICATION</scope>
</reference>
<dbReference type="Proteomes" id="UP000596660">
    <property type="component" value="Unplaced"/>
</dbReference>
<dbReference type="GO" id="GO:0016887">
    <property type="term" value="F:ATP hydrolysis activity"/>
    <property type="evidence" value="ECO:0007669"/>
    <property type="project" value="InterPro"/>
</dbReference>
<comment type="similarity">
    <text evidence="2">Belongs to the MORC ATPase protein family.</text>
</comment>
<keyword evidence="8" id="KW-0943">RNA-mediated gene silencing</keyword>
<evidence type="ECO:0000256" key="3">
    <source>
        <dbReference type="ARBA" id="ARBA00022722"/>
    </source>
</evidence>
<keyword evidence="4" id="KW-0255">Endonuclease</keyword>
<dbReference type="Pfam" id="PF13589">
    <property type="entry name" value="HATPase_c_3"/>
    <property type="match status" value="1"/>
</dbReference>
<dbReference type="InterPro" id="IPR041006">
    <property type="entry name" value="Morc_S5"/>
</dbReference>
<dbReference type="SUPFAM" id="SSF55874">
    <property type="entry name" value="ATPase domain of HSP90 chaperone/DNA topoisomerase II/histidine kinase"/>
    <property type="match status" value="1"/>
</dbReference>
<evidence type="ECO:0000313" key="12">
    <source>
        <dbReference type="EnsemblPlants" id="AUR62028766-RA:cds"/>
    </source>
</evidence>
<evidence type="ECO:0000256" key="2">
    <source>
        <dbReference type="ARBA" id="ARBA00007845"/>
    </source>
</evidence>
<protein>
    <recommendedName>
        <fullName evidence="11">Morc S5 domain-containing protein</fullName>
    </recommendedName>
</protein>
<evidence type="ECO:0000256" key="8">
    <source>
        <dbReference type="ARBA" id="ARBA00023158"/>
    </source>
</evidence>
<keyword evidence="7" id="KW-0175">Coiled coil</keyword>
<dbReference type="GO" id="GO:0004519">
    <property type="term" value="F:endonuclease activity"/>
    <property type="evidence" value="ECO:0007669"/>
    <property type="project" value="UniProtKB-KW"/>
</dbReference>
<accession>A0A803MG22</accession>
<keyword evidence="10" id="KW-0539">Nucleus</keyword>
<evidence type="ECO:0000256" key="7">
    <source>
        <dbReference type="ARBA" id="ARBA00023054"/>
    </source>
</evidence>
<keyword evidence="9" id="KW-0234">DNA repair</keyword>